<gene>
    <name evidence="2" type="ORF">J2S42_008222</name>
</gene>
<dbReference type="Gene3D" id="3.30.1330.70">
    <property type="entry name" value="Holliday junction resolvase RusA"/>
    <property type="match status" value="1"/>
</dbReference>
<name>A0AAE4B4K7_9ACTN</name>
<evidence type="ECO:0000256" key="1">
    <source>
        <dbReference type="SAM" id="MobiDB-lite"/>
    </source>
</evidence>
<sequence length="215" mass="23172">MSERPTPAADERPGCDDEPTPAVSDKPEHVVPTWDERVAARIGAVPCGWCGVTETTLTGAAHHGAAPHAGTWSLTMPPPAKWLNANDRYKRRPDKEIRAWREAARIYAQGVKLPRLERAHLLVELRFPDARRRDVHNLYPTIKACIDGFVDHGLLPDDSHQYLVGPDLRLGPKCASRPAGIPGELTFTVTDLSADGVCPTCAGTGIAAAPLAVAA</sequence>
<keyword evidence="3" id="KW-1185">Reference proteome</keyword>
<reference evidence="2 3" key="1">
    <citation type="submission" date="2023-07" db="EMBL/GenBank/DDBJ databases">
        <title>Sequencing the genomes of 1000 actinobacteria strains.</title>
        <authorList>
            <person name="Klenk H.-P."/>
        </authorList>
    </citation>
    <scope>NUCLEOTIDE SEQUENCE [LARGE SCALE GENOMIC DNA]</scope>
    <source>
        <strain evidence="2 3">DSM 44709</strain>
    </source>
</reference>
<dbReference type="GO" id="GO:0006310">
    <property type="term" value="P:DNA recombination"/>
    <property type="evidence" value="ECO:0007669"/>
    <property type="project" value="InterPro"/>
</dbReference>
<feature type="region of interest" description="Disordered" evidence="1">
    <location>
        <begin position="1"/>
        <end position="28"/>
    </location>
</feature>
<feature type="compositionally biased region" description="Basic and acidic residues" evidence="1">
    <location>
        <begin position="1"/>
        <end position="15"/>
    </location>
</feature>
<dbReference type="InterPro" id="IPR036614">
    <property type="entry name" value="RusA-like_sf"/>
</dbReference>
<dbReference type="RefSeq" id="WP_307248447.1">
    <property type="nucleotide sequence ID" value="NZ_JAUSUZ010000001.1"/>
</dbReference>
<comment type="caution">
    <text evidence="2">The sequence shown here is derived from an EMBL/GenBank/DDBJ whole genome shotgun (WGS) entry which is preliminary data.</text>
</comment>
<dbReference type="EMBL" id="JAUSUZ010000001">
    <property type="protein sequence ID" value="MDQ0371553.1"/>
    <property type="molecule type" value="Genomic_DNA"/>
</dbReference>
<dbReference type="Proteomes" id="UP001240236">
    <property type="component" value="Unassembled WGS sequence"/>
</dbReference>
<organism evidence="2 3">
    <name type="scientific">Catenuloplanes indicus</name>
    <dbReference type="NCBI Taxonomy" id="137267"/>
    <lineage>
        <taxon>Bacteria</taxon>
        <taxon>Bacillati</taxon>
        <taxon>Actinomycetota</taxon>
        <taxon>Actinomycetes</taxon>
        <taxon>Micromonosporales</taxon>
        <taxon>Micromonosporaceae</taxon>
        <taxon>Catenuloplanes</taxon>
    </lineage>
</organism>
<dbReference type="AlphaFoldDB" id="A0AAE4B4K7"/>
<evidence type="ECO:0000313" key="2">
    <source>
        <dbReference type="EMBL" id="MDQ0371553.1"/>
    </source>
</evidence>
<accession>A0AAE4B4K7</accession>
<evidence type="ECO:0000313" key="3">
    <source>
        <dbReference type="Proteomes" id="UP001240236"/>
    </source>
</evidence>
<proteinExistence type="predicted"/>
<protein>
    <submittedName>
        <fullName evidence="2">Uncharacterized protein</fullName>
    </submittedName>
</protein>
<dbReference type="GO" id="GO:0000287">
    <property type="term" value="F:magnesium ion binding"/>
    <property type="evidence" value="ECO:0007669"/>
    <property type="project" value="InterPro"/>
</dbReference>
<dbReference type="SUPFAM" id="SSF103084">
    <property type="entry name" value="Holliday junction resolvase RusA"/>
    <property type="match status" value="1"/>
</dbReference>
<dbReference type="GO" id="GO:0006281">
    <property type="term" value="P:DNA repair"/>
    <property type="evidence" value="ECO:0007669"/>
    <property type="project" value="InterPro"/>
</dbReference>